<name>A0A662ZHA9_9GAMM</name>
<sequence>METTSEEYANRYNPNELIKRIESRSAQIPHTTRETCCLALLKKDPNLRQVAEVWSVYYGSKRVALNQVDHYKKTGSEVFSHALLEKLEDLRQVFNDNGTY</sequence>
<protein>
    <submittedName>
        <fullName evidence="1">Uncharacterized protein</fullName>
    </submittedName>
</protein>
<gene>
    <name evidence="1" type="ORF">SAMN02910344_00915</name>
</gene>
<dbReference type="AlphaFoldDB" id="A0A662ZHA9"/>
<reference evidence="1 2" key="1">
    <citation type="submission" date="2016-10" db="EMBL/GenBank/DDBJ databases">
        <authorList>
            <person name="Varghese N."/>
            <person name="Submissions S."/>
        </authorList>
    </citation>
    <scope>NUCLEOTIDE SEQUENCE [LARGE SCALE GENOMIC DNA]</scope>
    <source>
        <strain evidence="1 2">DSM 1361</strain>
    </source>
</reference>
<keyword evidence="2" id="KW-1185">Reference proteome</keyword>
<accession>A0A662ZHA9</accession>
<evidence type="ECO:0000313" key="1">
    <source>
        <dbReference type="EMBL" id="SFP26587.1"/>
    </source>
</evidence>
<dbReference type="Proteomes" id="UP000243745">
    <property type="component" value="Unassembled WGS sequence"/>
</dbReference>
<dbReference type="EMBL" id="FOXF01000011">
    <property type="protein sequence ID" value="SFP26587.1"/>
    <property type="molecule type" value="Genomic_DNA"/>
</dbReference>
<organism evidence="1 2">
    <name type="scientific">Ruminobacter amylophilus</name>
    <dbReference type="NCBI Taxonomy" id="867"/>
    <lineage>
        <taxon>Bacteria</taxon>
        <taxon>Pseudomonadati</taxon>
        <taxon>Pseudomonadota</taxon>
        <taxon>Gammaproteobacteria</taxon>
        <taxon>Aeromonadales</taxon>
        <taxon>Succinivibrionaceae</taxon>
        <taxon>Ruminobacter</taxon>
    </lineage>
</organism>
<evidence type="ECO:0000313" key="2">
    <source>
        <dbReference type="Proteomes" id="UP000243745"/>
    </source>
</evidence>
<proteinExistence type="predicted"/>